<evidence type="ECO:0000259" key="8">
    <source>
        <dbReference type="PROSITE" id="PS50157"/>
    </source>
</evidence>
<feature type="domain" description="C2H2-type" evidence="8">
    <location>
        <begin position="16"/>
        <end position="43"/>
    </location>
</feature>
<dbReference type="PANTHER" id="PTHR16515">
    <property type="entry name" value="PR DOMAIN ZINC FINGER PROTEIN"/>
    <property type="match status" value="1"/>
</dbReference>
<dbReference type="InterPro" id="IPR013087">
    <property type="entry name" value="Znf_C2H2_type"/>
</dbReference>
<evidence type="ECO:0000256" key="1">
    <source>
        <dbReference type="ARBA" id="ARBA00004123"/>
    </source>
</evidence>
<dbReference type="SMART" id="SM00355">
    <property type="entry name" value="ZnF_C2H2"/>
    <property type="match status" value="2"/>
</dbReference>
<evidence type="ECO:0000256" key="2">
    <source>
        <dbReference type="ARBA" id="ARBA00022723"/>
    </source>
</evidence>
<keyword evidence="3" id="KW-0677">Repeat</keyword>
<comment type="subcellular location">
    <subcellularLocation>
        <location evidence="1">Nucleus</location>
    </subcellularLocation>
</comment>
<protein>
    <submittedName>
        <fullName evidence="9">ZN774 protein</fullName>
    </submittedName>
</protein>
<accession>A0A7K9I0J6</accession>
<reference evidence="9 10" key="1">
    <citation type="submission" date="2019-09" db="EMBL/GenBank/DDBJ databases">
        <title>Bird 10,000 Genomes (B10K) Project - Family phase.</title>
        <authorList>
            <person name="Zhang G."/>
        </authorList>
    </citation>
    <scope>NUCLEOTIDE SEQUENCE [LARGE SCALE GENOMIC DNA]</scope>
    <source>
        <strain evidence="9">B10K-DU-001-16</strain>
        <tissue evidence="9">Muscle</tissue>
    </source>
</reference>
<keyword evidence="10" id="KW-1185">Reference proteome</keyword>
<dbReference type="GO" id="GO:0008270">
    <property type="term" value="F:zinc ion binding"/>
    <property type="evidence" value="ECO:0007669"/>
    <property type="project" value="UniProtKB-KW"/>
</dbReference>
<dbReference type="Gene3D" id="3.30.160.60">
    <property type="entry name" value="Classic Zinc Finger"/>
    <property type="match status" value="2"/>
</dbReference>
<keyword evidence="5" id="KW-0862">Zinc</keyword>
<name>A0A7K9I0J6_9PICI</name>
<dbReference type="SUPFAM" id="SSF57667">
    <property type="entry name" value="beta-beta-alpha zinc fingers"/>
    <property type="match status" value="1"/>
</dbReference>
<dbReference type="EMBL" id="VWZO01016965">
    <property type="protein sequence ID" value="NXH19579.1"/>
    <property type="molecule type" value="Genomic_DNA"/>
</dbReference>
<evidence type="ECO:0000256" key="4">
    <source>
        <dbReference type="ARBA" id="ARBA00022771"/>
    </source>
</evidence>
<comment type="caution">
    <text evidence="9">The sequence shown here is derived from an EMBL/GenBank/DDBJ whole genome shotgun (WGS) entry which is preliminary data.</text>
</comment>
<organism evidence="9 10">
    <name type="scientific">Bucco capensis</name>
    <name type="common">collared puffbird</name>
    <dbReference type="NCBI Taxonomy" id="135168"/>
    <lineage>
        <taxon>Eukaryota</taxon>
        <taxon>Metazoa</taxon>
        <taxon>Chordata</taxon>
        <taxon>Craniata</taxon>
        <taxon>Vertebrata</taxon>
        <taxon>Euteleostomi</taxon>
        <taxon>Archelosauria</taxon>
        <taxon>Archosauria</taxon>
        <taxon>Dinosauria</taxon>
        <taxon>Saurischia</taxon>
        <taxon>Theropoda</taxon>
        <taxon>Coelurosauria</taxon>
        <taxon>Aves</taxon>
        <taxon>Neognathae</taxon>
        <taxon>Neoaves</taxon>
        <taxon>Telluraves</taxon>
        <taxon>Coraciimorphae</taxon>
        <taxon>Piciformes</taxon>
        <taxon>Bucconidae</taxon>
        <taxon>Bucco</taxon>
    </lineage>
</organism>
<gene>
    <name evidence="9" type="primary">Znf774</name>
    <name evidence="9" type="ORF">BUCCAP_R15707</name>
</gene>
<dbReference type="Pfam" id="PF13465">
    <property type="entry name" value="zf-H2C2_2"/>
    <property type="match status" value="1"/>
</dbReference>
<feature type="non-terminal residue" evidence="9">
    <location>
        <position position="1"/>
    </location>
</feature>
<sequence>SFSHSSTLTTTGEKPFQCEECGKNFINRSILTRHLRVHTGEKPYRCGECGKSFGQSSHLLVH</sequence>
<dbReference type="Proteomes" id="UP000534107">
    <property type="component" value="Unassembled WGS sequence"/>
</dbReference>
<evidence type="ECO:0000313" key="9">
    <source>
        <dbReference type="EMBL" id="NXH19579.1"/>
    </source>
</evidence>
<evidence type="ECO:0000256" key="3">
    <source>
        <dbReference type="ARBA" id="ARBA00022737"/>
    </source>
</evidence>
<feature type="domain" description="C2H2-type" evidence="8">
    <location>
        <begin position="44"/>
        <end position="62"/>
    </location>
</feature>
<dbReference type="GO" id="GO:0010468">
    <property type="term" value="P:regulation of gene expression"/>
    <property type="evidence" value="ECO:0007669"/>
    <property type="project" value="TreeGrafter"/>
</dbReference>
<dbReference type="GO" id="GO:0005634">
    <property type="term" value="C:nucleus"/>
    <property type="evidence" value="ECO:0007669"/>
    <property type="project" value="UniProtKB-SubCell"/>
</dbReference>
<dbReference type="FunFam" id="3.30.160.60:FF:002254">
    <property type="entry name" value="Zinc finger protein 540"/>
    <property type="match status" value="1"/>
</dbReference>
<dbReference type="PROSITE" id="PS00028">
    <property type="entry name" value="ZINC_FINGER_C2H2_1"/>
    <property type="match status" value="1"/>
</dbReference>
<dbReference type="PROSITE" id="PS50157">
    <property type="entry name" value="ZINC_FINGER_C2H2_2"/>
    <property type="match status" value="2"/>
</dbReference>
<keyword evidence="2" id="KW-0479">Metal-binding</keyword>
<dbReference type="PANTHER" id="PTHR16515:SF57">
    <property type="entry name" value="ZINC FINGER PROTEIN 154-LIKE"/>
    <property type="match status" value="1"/>
</dbReference>
<dbReference type="FunFam" id="3.30.160.60:FF:000176">
    <property type="entry name" value="zinc finger protein 70"/>
    <property type="match status" value="1"/>
</dbReference>
<evidence type="ECO:0000313" key="10">
    <source>
        <dbReference type="Proteomes" id="UP000534107"/>
    </source>
</evidence>
<proteinExistence type="predicted"/>
<keyword evidence="4 7" id="KW-0863">Zinc-finger</keyword>
<evidence type="ECO:0000256" key="7">
    <source>
        <dbReference type="PROSITE-ProRule" id="PRU00042"/>
    </source>
</evidence>
<evidence type="ECO:0000256" key="6">
    <source>
        <dbReference type="ARBA" id="ARBA00023242"/>
    </source>
</evidence>
<dbReference type="OrthoDB" id="3437960at2759"/>
<feature type="non-terminal residue" evidence="9">
    <location>
        <position position="62"/>
    </location>
</feature>
<dbReference type="InterPro" id="IPR036236">
    <property type="entry name" value="Znf_C2H2_sf"/>
</dbReference>
<keyword evidence="6" id="KW-0539">Nucleus</keyword>
<evidence type="ECO:0000256" key="5">
    <source>
        <dbReference type="ARBA" id="ARBA00022833"/>
    </source>
</evidence>
<dbReference type="InterPro" id="IPR050331">
    <property type="entry name" value="Zinc_finger"/>
</dbReference>
<dbReference type="AlphaFoldDB" id="A0A7K9I0J6"/>